<dbReference type="GO" id="GO:0015774">
    <property type="term" value="P:polysaccharide transport"/>
    <property type="evidence" value="ECO:0007669"/>
    <property type="project" value="InterPro"/>
</dbReference>
<accession>A0A2Z2NWZ8</accession>
<dbReference type="GO" id="GO:0000271">
    <property type="term" value="P:polysaccharide biosynthetic process"/>
    <property type="evidence" value="ECO:0007669"/>
    <property type="project" value="InterPro"/>
</dbReference>
<dbReference type="Pfam" id="PF05159">
    <property type="entry name" value="Capsule_synth"/>
    <property type="match status" value="1"/>
</dbReference>
<evidence type="ECO:0000313" key="2">
    <source>
        <dbReference type="Proteomes" id="UP000250079"/>
    </source>
</evidence>
<name>A0A2Z2NWZ8_9GAMM</name>
<protein>
    <recommendedName>
        <fullName evidence="3">Capsule polysaccharide biosynthesis protein</fullName>
    </recommendedName>
</protein>
<dbReference type="InterPro" id="IPR007833">
    <property type="entry name" value="Capsule_polysaccharide_synth"/>
</dbReference>
<dbReference type="Proteomes" id="UP000250079">
    <property type="component" value="Chromosome"/>
</dbReference>
<dbReference type="KEGG" id="gai:IMCC3135_07905"/>
<dbReference type="EMBL" id="CP018632">
    <property type="protein sequence ID" value="ASJ71684.1"/>
    <property type="molecule type" value="Genomic_DNA"/>
</dbReference>
<gene>
    <name evidence="1" type="ORF">IMCC3135_07905</name>
</gene>
<evidence type="ECO:0000313" key="1">
    <source>
        <dbReference type="EMBL" id="ASJ71684.1"/>
    </source>
</evidence>
<sequence>MGNPLLAVISNAHLRKTKMRNSAQLRSIDSVSKNREFVEEVTTANSSNALLLQGPIGPFFSRFAEDLKTRGFDVTKINFNGGDSFFYRSTGAIDYTGTLDNWEEWLERVMINCQIGRIYLFGDCRAYHRVAREVAKRMGVKVFVFEEGYIRPNFITLEEEGVNGHSSMMSRPFTNSRADVELPPEFHQPKHVFQLTAVYSILYYLFSASKRERFESYRHHRPFDCVAEGSRWLLSGYRKWKYKRIETPLLKDILSQYDGNYFLCPLQVHCDMQVIVHSEFNSIEHFIGDVLASFRMHADSNKAIVFKHHPLDRGYTNYTTLFANLTAELGLQGRVFYVHDVCLPTLLKHAQGTVLINSTVGMSSLFHGAPVKTLGKAIYDMPGLTSQESLDKFWNVKREVDSQLFQNFRAFLINRNQLNGNLYRRISGQGSTGIVWSAKLGETHRWEEGRSVLPALKVVGGTATLASRLDRDDSAEAA</sequence>
<keyword evidence="2" id="KW-1185">Reference proteome</keyword>
<dbReference type="CDD" id="cd16441">
    <property type="entry name" value="beta_Kdo_transferase_KpsS"/>
    <property type="match status" value="1"/>
</dbReference>
<dbReference type="AlphaFoldDB" id="A0A2Z2NWZ8"/>
<organism evidence="1 2">
    <name type="scientific">Granulosicoccus antarcticus IMCC3135</name>
    <dbReference type="NCBI Taxonomy" id="1192854"/>
    <lineage>
        <taxon>Bacteria</taxon>
        <taxon>Pseudomonadati</taxon>
        <taxon>Pseudomonadota</taxon>
        <taxon>Gammaproteobacteria</taxon>
        <taxon>Chromatiales</taxon>
        <taxon>Granulosicoccaceae</taxon>
        <taxon>Granulosicoccus</taxon>
    </lineage>
</organism>
<evidence type="ECO:0008006" key="3">
    <source>
        <dbReference type="Google" id="ProtNLM"/>
    </source>
</evidence>
<reference evidence="1 2" key="1">
    <citation type="submission" date="2016-12" db="EMBL/GenBank/DDBJ databases">
        <authorList>
            <person name="Song W.-J."/>
            <person name="Kurnit D.M."/>
        </authorList>
    </citation>
    <scope>NUCLEOTIDE SEQUENCE [LARGE SCALE GENOMIC DNA]</scope>
    <source>
        <strain evidence="1 2">IMCC3135</strain>
    </source>
</reference>
<proteinExistence type="predicted"/>